<evidence type="ECO:0000313" key="2">
    <source>
        <dbReference type="Proteomes" id="UP000324632"/>
    </source>
</evidence>
<dbReference type="Proteomes" id="UP000324632">
    <property type="component" value="Chromosome 6"/>
</dbReference>
<accession>A0A5A9PFG7</accession>
<proteinExistence type="predicted"/>
<protein>
    <submittedName>
        <fullName evidence="1">Uncharacterized protein</fullName>
    </submittedName>
</protein>
<name>A0A5A9PFG7_9TELE</name>
<reference evidence="1 2" key="1">
    <citation type="journal article" date="2019" name="Mol. Ecol. Resour.">
        <title>Chromosome-level genome assembly of Triplophysa tibetana, a fish adapted to the harsh high-altitude environment of the Tibetan Plateau.</title>
        <authorList>
            <person name="Yang X."/>
            <person name="Liu H."/>
            <person name="Ma Z."/>
            <person name="Zou Y."/>
            <person name="Zou M."/>
            <person name="Mao Y."/>
            <person name="Li X."/>
            <person name="Wang H."/>
            <person name="Chen T."/>
            <person name="Wang W."/>
            <person name="Yang R."/>
        </authorList>
    </citation>
    <scope>NUCLEOTIDE SEQUENCE [LARGE SCALE GENOMIC DNA]</scope>
    <source>
        <strain evidence="1">TTIB1903HZAU</strain>
        <tissue evidence="1">Muscle</tissue>
    </source>
</reference>
<comment type="caution">
    <text evidence="1">The sequence shown here is derived from an EMBL/GenBank/DDBJ whole genome shotgun (WGS) entry which is preliminary data.</text>
</comment>
<organism evidence="1 2">
    <name type="scientific">Triplophysa tibetana</name>
    <dbReference type="NCBI Taxonomy" id="1572043"/>
    <lineage>
        <taxon>Eukaryota</taxon>
        <taxon>Metazoa</taxon>
        <taxon>Chordata</taxon>
        <taxon>Craniata</taxon>
        <taxon>Vertebrata</taxon>
        <taxon>Euteleostomi</taxon>
        <taxon>Actinopterygii</taxon>
        <taxon>Neopterygii</taxon>
        <taxon>Teleostei</taxon>
        <taxon>Ostariophysi</taxon>
        <taxon>Cypriniformes</taxon>
        <taxon>Nemacheilidae</taxon>
        <taxon>Triplophysa</taxon>
    </lineage>
</organism>
<keyword evidence="2" id="KW-1185">Reference proteome</keyword>
<gene>
    <name evidence="1" type="ORF">E1301_Tti023079</name>
</gene>
<dbReference type="EMBL" id="SOYY01000006">
    <property type="protein sequence ID" value="KAA0719656.1"/>
    <property type="molecule type" value="Genomic_DNA"/>
</dbReference>
<evidence type="ECO:0000313" key="1">
    <source>
        <dbReference type="EMBL" id="KAA0719656.1"/>
    </source>
</evidence>
<dbReference type="AlphaFoldDB" id="A0A5A9PFG7"/>
<sequence length="70" mass="7773">MDRSHTSWSQKYDSGQIQAGCFALRDLRRLTLPYGLWVSPSGAAPVAGCRRVEGDRTFRSPGMGWSDGRL</sequence>